<dbReference type="KEGG" id="kbi:30208031"/>
<evidence type="ECO:0000256" key="1">
    <source>
        <dbReference type="ARBA" id="ARBA00022676"/>
    </source>
</evidence>
<dbReference type="GO" id="GO:0008194">
    <property type="term" value="F:UDP-glycosyltransferase activity"/>
    <property type="evidence" value="ECO:0007669"/>
    <property type="project" value="TreeGrafter"/>
</dbReference>
<gene>
    <name evidence="4" type="ORF">I302_03632</name>
    <name evidence="5" type="ORF">I302_100259</name>
</gene>
<dbReference type="AlphaFoldDB" id="A0A1B9G4J4"/>
<accession>A0A1B9G4J4</accession>
<name>A0A1B9G4J4_9TREE</name>
<dbReference type="Pfam" id="PF06722">
    <property type="entry name" value="EryCIII-like_C"/>
    <property type="match status" value="1"/>
</dbReference>
<dbReference type="EMBL" id="KI894020">
    <property type="protein sequence ID" value="OCF25955.1"/>
    <property type="molecule type" value="Genomic_DNA"/>
</dbReference>
<keyword evidence="6" id="KW-1185">Reference proteome</keyword>
<dbReference type="EMBL" id="CP144541">
    <property type="protein sequence ID" value="WVW78305.1"/>
    <property type="molecule type" value="Genomic_DNA"/>
</dbReference>
<dbReference type="InterPro" id="IPR010610">
    <property type="entry name" value="EryCIII-like_C"/>
</dbReference>
<reference evidence="4" key="3">
    <citation type="submission" date="2014-01" db="EMBL/GenBank/DDBJ databases">
        <title>Evolution of pathogenesis and genome organization in the Tremellales.</title>
        <authorList>
            <person name="Cuomo C."/>
            <person name="Litvintseva A."/>
            <person name="Heitman J."/>
            <person name="Chen Y."/>
            <person name="Sun S."/>
            <person name="Springer D."/>
            <person name="Dromer F."/>
            <person name="Young S."/>
            <person name="Zeng Q."/>
            <person name="Chapman S."/>
            <person name="Gujja S."/>
            <person name="Saif S."/>
            <person name="Birren B."/>
        </authorList>
    </citation>
    <scope>NUCLEOTIDE SEQUENCE</scope>
    <source>
        <strain evidence="4">CBS 10118</strain>
    </source>
</reference>
<reference evidence="4" key="1">
    <citation type="submission" date="2013-07" db="EMBL/GenBank/DDBJ databases">
        <title>The Genome Sequence of Cryptococcus bestiolae CBS10118.</title>
        <authorList>
            <consortium name="The Broad Institute Genome Sequencing Platform"/>
            <person name="Cuomo C."/>
            <person name="Litvintseva A."/>
            <person name="Chen Y."/>
            <person name="Heitman J."/>
            <person name="Sun S."/>
            <person name="Springer D."/>
            <person name="Dromer F."/>
            <person name="Young S.K."/>
            <person name="Zeng Q."/>
            <person name="Gargeya S."/>
            <person name="Fitzgerald M."/>
            <person name="Abouelleil A."/>
            <person name="Alvarado L."/>
            <person name="Berlin A.M."/>
            <person name="Chapman S.B."/>
            <person name="Dewar J."/>
            <person name="Goldberg J."/>
            <person name="Griggs A."/>
            <person name="Gujja S."/>
            <person name="Hansen M."/>
            <person name="Howarth C."/>
            <person name="Imamovic A."/>
            <person name="Larimer J."/>
            <person name="McCowan C."/>
            <person name="Murphy C."/>
            <person name="Pearson M."/>
            <person name="Priest M."/>
            <person name="Roberts A."/>
            <person name="Saif S."/>
            <person name="Shea T."/>
            <person name="Sykes S."/>
            <person name="Wortman J."/>
            <person name="Nusbaum C."/>
            <person name="Birren B."/>
        </authorList>
    </citation>
    <scope>NUCLEOTIDE SEQUENCE [LARGE SCALE GENOMIC DNA]</scope>
    <source>
        <strain evidence="4">CBS 10118</strain>
    </source>
</reference>
<evidence type="ECO:0000313" key="4">
    <source>
        <dbReference type="EMBL" id="OCF25955.1"/>
    </source>
</evidence>
<dbReference type="RefSeq" id="XP_019047025.1">
    <property type="nucleotide sequence ID" value="XM_019190277.1"/>
</dbReference>
<keyword evidence="1" id="KW-0328">Glycosyltransferase</keyword>
<dbReference type="InterPro" id="IPR050271">
    <property type="entry name" value="UDP-glycosyltransferase"/>
</dbReference>
<dbReference type="Gene3D" id="3.40.50.2000">
    <property type="entry name" value="Glycogen Phosphorylase B"/>
    <property type="match status" value="1"/>
</dbReference>
<dbReference type="PANTHER" id="PTHR48043">
    <property type="entry name" value="EG:EG0003.4 PROTEIN-RELATED"/>
    <property type="match status" value="1"/>
</dbReference>
<dbReference type="Proteomes" id="UP000092730">
    <property type="component" value="Chromosome 1"/>
</dbReference>
<dbReference type="SUPFAM" id="SSF53756">
    <property type="entry name" value="UDP-Glycosyltransferase/glycogen phosphorylase"/>
    <property type="match status" value="1"/>
</dbReference>
<reference evidence="5" key="2">
    <citation type="submission" date="2013-07" db="EMBL/GenBank/DDBJ databases">
        <authorList>
            <consortium name="The Broad Institute Genome Sequencing Platform"/>
            <person name="Cuomo C."/>
            <person name="Litvintseva A."/>
            <person name="Chen Y."/>
            <person name="Heitman J."/>
            <person name="Sun S."/>
            <person name="Springer D."/>
            <person name="Dromer F."/>
            <person name="Young S.K."/>
            <person name="Zeng Q."/>
            <person name="Gargeya S."/>
            <person name="Fitzgerald M."/>
            <person name="Abouelleil A."/>
            <person name="Alvarado L."/>
            <person name="Berlin A.M."/>
            <person name="Chapman S.B."/>
            <person name="Dewar J."/>
            <person name="Goldberg J."/>
            <person name="Griggs A."/>
            <person name="Gujja S."/>
            <person name="Hansen M."/>
            <person name="Howarth C."/>
            <person name="Imamovic A."/>
            <person name="Larimer J."/>
            <person name="McCowan C."/>
            <person name="Murphy C."/>
            <person name="Pearson M."/>
            <person name="Priest M."/>
            <person name="Roberts A."/>
            <person name="Saif S."/>
            <person name="Shea T."/>
            <person name="Sykes S."/>
            <person name="Wortman J."/>
            <person name="Nusbaum C."/>
            <person name="Birren B."/>
        </authorList>
    </citation>
    <scope>NUCLEOTIDE SEQUENCE</scope>
    <source>
        <strain evidence="5">CBS 10118</strain>
    </source>
</reference>
<proteinExistence type="predicted"/>
<evidence type="ECO:0000313" key="5">
    <source>
        <dbReference type="EMBL" id="WVW78305.1"/>
    </source>
</evidence>
<evidence type="ECO:0000256" key="2">
    <source>
        <dbReference type="ARBA" id="ARBA00022679"/>
    </source>
</evidence>
<organism evidence="4">
    <name type="scientific">Kwoniella bestiolae CBS 10118</name>
    <dbReference type="NCBI Taxonomy" id="1296100"/>
    <lineage>
        <taxon>Eukaryota</taxon>
        <taxon>Fungi</taxon>
        <taxon>Dikarya</taxon>
        <taxon>Basidiomycota</taxon>
        <taxon>Agaricomycotina</taxon>
        <taxon>Tremellomycetes</taxon>
        <taxon>Tremellales</taxon>
        <taxon>Cryptococcaceae</taxon>
        <taxon>Kwoniella</taxon>
    </lineage>
</organism>
<evidence type="ECO:0000259" key="3">
    <source>
        <dbReference type="Pfam" id="PF06722"/>
    </source>
</evidence>
<evidence type="ECO:0000313" key="6">
    <source>
        <dbReference type="Proteomes" id="UP000092730"/>
    </source>
</evidence>
<dbReference type="PANTHER" id="PTHR48043:SF145">
    <property type="entry name" value="FI06409P-RELATED"/>
    <property type="match status" value="1"/>
</dbReference>
<dbReference type="VEuPathDB" id="FungiDB:I302_03632"/>
<protein>
    <recommendedName>
        <fullName evidence="3">Erythromycin biosynthesis protein CIII-like C-terminal domain-containing protein</fullName>
    </recommendedName>
</protein>
<dbReference type="OrthoDB" id="5835829at2759"/>
<keyword evidence="2" id="KW-0808">Transferase</keyword>
<sequence length="186" mass="21086">MRYSMKDAMEMYRSIRILLDVRTDIQVIWKLVKLGEYEIPDSGSSEDRLRIVEWLSADPISILKDGNIICFVNHGGSNSYHEALYAGVPQVVLPSWTDCYDFPARVQYLGIGAWGNRKASPGYSQPELTEALLQVIGRTPDDVVARTIRERAKELGRAVTSDYTREGRYVAADHIWMEMQKVGATK</sequence>
<reference evidence="5" key="4">
    <citation type="submission" date="2024-02" db="EMBL/GenBank/DDBJ databases">
        <title>Comparative genomics of Cryptococcus and Kwoniella reveals pathogenesis evolution and contrasting modes of karyotype evolution via chromosome fusion or intercentromeric recombination.</title>
        <authorList>
            <person name="Coelho M.A."/>
            <person name="David-Palma M."/>
            <person name="Shea T."/>
            <person name="Bowers K."/>
            <person name="McGinley-Smith S."/>
            <person name="Mohammad A.W."/>
            <person name="Gnirke A."/>
            <person name="Yurkov A.M."/>
            <person name="Nowrousian M."/>
            <person name="Sun S."/>
            <person name="Cuomo C.A."/>
            <person name="Heitman J."/>
        </authorList>
    </citation>
    <scope>NUCLEOTIDE SEQUENCE</scope>
    <source>
        <strain evidence="5">CBS 10118</strain>
    </source>
</reference>
<dbReference type="STRING" id="1296100.A0A1B9G4J4"/>
<feature type="domain" description="Erythromycin biosynthesis protein CIII-like C-terminal" evidence="3">
    <location>
        <begin position="32"/>
        <end position="150"/>
    </location>
</feature>
<dbReference type="GeneID" id="30208031"/>